<dbReference type="InterPro" id="IPR006311">
    <property type="entry name" value="TAT_signal"/>
</dbReference>
<feature type="transmembrane region" description="Helical" evidence="1">
    <location>
        <begin position="12"/>
        <end position="34"/>
    </location>
</feature>
<dbReference type="AlphaFoldDB" id="A0AB38YGM0"/>
<dbReference type="SUPFAM" id="SSF55469">
    <property type="entry name" value="FMN-dependent nitroreductase-like"/>
    <property type="match status" value="1"/>
</dbReference>
<dbReference type="Gene3D" id="3.40.109.10">
    <property type="entry name" value="NADH Oxidase"/>
    <property type="match status" value="1"/>
</dbReference>
<dbReference type="NCBIfam" id="NF047509">
    <property type="entry name" value="Rv3131_FMN_oxido"/>
    <property type="match status" value="1"/>
</dbReference>
<reference evidence="2" key="1">
    <citation type="submission" date="2022-07" db="EMBL/GenBank/DDBJ databases">
        <title>Complete genome sequence of Salinispirillum sp. LH10-3-1 capable of multiple carbohydrate inversion isolated from a soda lake.</title>
        <authorList>
            <person name="Liu J."/>
            <person name="Zhai Y."/>
            <person name="Zhang H."/>
            <person name="Yang H."/>
            <person name="Qu J."/>
            <person name="Li J."/>
        </authorList>
    </citation>
    <scope>NUCLEOTIDE SEQUENCE</scope>
    <source>
        <strain evidence="2">LH 10-3-1</strain>
    </source>
</reference>
<dbReference type="InterPro" id="IPR000415">
    <property type="entry name" value="Nitroreductase-like"/>
</dbReference>
<evidence type="ECO:0000256" key="1">
    <source>
        <dbReference type="SAM" id="Phobius"/>
    </source>
</evidence>
<organism evidence="2">
    <name type="scientific">Salinispirillum sp. LH 10-3-1</name>
    <dbReference type="NCBI Taxonomy" id="2952525"/>
    <lineage>
        <taxon>Bacteria</taxon>
        <taxon>Pseudomonadati</taxon>
        <taxon>Pseudomonadota</taxon>
        <taxon>Gammaproteobacteria</taxon>
        <taxon>Oceanospirillales</taxon>
        <taxon>Saccharospirillaceae</taxon>
        <taxon>Salinispirillum</taxon>
    </lineage>
</organism>
<sequence>MNHSSSTKLSRRHFISLVGGGTIVAAGGGLGLFAGTRTPHAALAPWAQAGTYDEPRRYALSHAILAPNPHNLQPWLVDLSEEGIVTLLPDPSRRLPATDPFDRQLTIGLGCFLEQMTIAASARGYRVEIALFPEGSSADLLGDRPVARARFVFDNSALDPLFAQIPHRRSTKEPFDISRPVAIESIGNLDPSVQGIRYAGTVDPSRVSELKQLTWDAWMIEYTTPAAIGESVDLMRLGKAEINANPDGIDVGGMPLDGLIALGLVTRKDLATPGTISYKAGIDIYQPMLAATPAFVWLTSADNTRSTQIAAGRAWLRLNLMTTERGLALHPVSQCLQEYPEMAEHYETAHRELARTGETVQMLGRLGYAAPVPQTPRWSLDDKIKPT</sequence>
<gene>
    <name evidence="2" type="ORF">NFC81_01760</name>
</gene>
<dbReference type="PROSITE" id="PS51318">
    <property type="entry name" value="TAT"/>
    <property type="match status" value="1"/>
</dbReference>
<protein>
    <submittedName>
        <fullName evidence="2">Twin-arginine translocation pathway signal protein</fullName>
    </submittedName>
</protein>
<accession>A0AB38YGM0</accession>
<dbReference type="RefSeq" id="WP_304995819.1">
    <property type="nucleotide sequence ID" value="NZ_CP101717.1"/>
</dbReference>
<dbReference type="EMBL" id="CP101717">
    <property type="protein sequence ID" value="WLD58534.1"/>
    <property type="molecule type" value="Genomic_DNA"/>
</dbReference>
<name>A0AB38YGM0_9GAMM</name>
<keyword evidence="1" id="KW-0812">Transmembrane</keyword>
<keyword evidence="1" id="KW-1133">Transmembrane helix</keyword>
<keyword evidence="1" id="KW-0472">Membrane</keyword>
<dbReference type="GO" id="GO:0016491">
    <property type="term" value="F:oxidoreductase activity"/>
    <property type="evidence" value="ECO:0007669"/>
    <property type="project" value="InterPro"/>
</dbReference>
<proteinExistence type="predicted"/>
<evidence type="ECO:0000313" key="2">
    <source>
        <dbReference type="EMBL" id="WLD58534.1"/>
    </source>
</evidence>